<keyword evidence="5" id="KW-0378">Hydrolase</keyword>
<dbReference type="Pfam" id="PF00078">
    <property type="entry name" value="RVT_1"/>
    <property type="match status" value="1"/>
</dbReference>
<reference evidence="8 9" key="1">
    <citation type="journal article" date="2021" name="Elife">
        <title>Chloroplast acquisition without the gene transfer in kleptoplastic sea slugs, Plakobranchus ocellatus.</title>
        <authorList>
            <person name="Maeda T."/>
            <person name="Takahashi S."/>
            <person name="Yoshida T."/>
            <person name="Shimamura S."/>
            <person name="Takaki Y."/>
            <person name="Nagai Y."/>
            <person name="Toyoda A."/>
            <person name="Suzuki Y."/>
            <person name="Arimoto A."/>
            <person name="Ishii H."/>
            <person name="Satoh N."/>
            <person name="Nishiyama T."/>
            <person name="Hasebe M."/>
            <person name="Maruyama T."/>
            <person name="Minagawa J."/>
            <person name="Obokata J."/>
            <person name="Shigenobu S."/>
        </authorList>
    </citation>
    <scope>NUCLEOTIDE SEQUENCE [LARGE SCALE GENOMIC DNA]</scope>
</reference>
<evidence type="ECO:0000256" key="4">
    <source>
        <dbReference type="ARBA" id="ARBA00022759"/>
    </source>
</evidence>
<feature type="non-terminal residue" evidence="8">
    <location>
        <position position="363"/>
    </location>
</feature>
<evidence type="ECO:0000256" key="6">
    <source>
        <dbReference type="ARBA" id="ARBA00022918"/>
    </source>
</evidence>
<dbReference type="InterPro" id="IPR043128">
    <property type="entry name" value="Rev_trsase/Diguanyl_cyclase"/>
</dbReference>
<dbReference type="InterPro" id="IPR041373">
    <property type="entry name" value="RT_RNaseH"/>
</dbReference>
<dbReference type="PANTHER" id="PTHR37984:SF5">
    <property type="entry name" value="PROTEIN NYNRIN-LIKE"/>
    <property type="match status" value="1"/>
</dbReference>
<dbReference type="InterPro" id="IPR000477">
    <property type="entry name" value="RT_dom"/>
</dbReference>
<accession>A0AAV4IZ09</accession>
<dbReference type="Gene3D" id="3.30.70.270">
    <property type="match status" value="2"/>
</dbReference>
<dbReference type="GO" id="GO:0016787">
    <property type="term" value="F:hydrolase activity"/>
    <property type="evidence" value="ECO:0007669"/>
    <property type="project" value="UniProtKB-KW"/>
</dbReference>
<dbReference type="InterPro" id="IPR043502">
    <property type="entry name" value="DNA/RNA_pol_sf"/>
</dbReference>
<dbReference type="EMBL" id="BMAT01009835">
    <property type="protein sequence ID" value="GFS14422.1"/>
    <property type="molecule type" value="Genomic_DNA"/>
</dbReference>
<dbReference type="AlphaFoldDB" id="A0AAV4IZ09"/>
<dbReference type="PROSITE" id="PS50878">
    <property type="entry name" value="RT_POL"/>
    <property type="match status" value="1"/>
</dbReference>
<keyword evidence="2" id="KW-0548">Nucleotidyltransferase</keyword>
<feature type="domain" description="Reverse transcriptase" evidence="7">
    <location>
        <begin position="1"/>
        <end position="162"/>
    </location>
</feature>
<dbReference type="InterPro" id="IPR050951">
    <property type="entry name" value="Retrovirus_Pol_polyprotein"/>
</dbReference>
<sequence>MVVVKKKNGSMRLCIDFRKLNNITVFDSESIPLQDDLFDKLADATIFSSFDLSKAYWQVPLHPDSRKYTAFQTPLGLMQWVRMLFGLATAPATFCRLMRLVIGQTPNLLSYFDDTLAFSTNWEEHVSALRTLLTLLRRHGLHINPSKVSIGADKTEFLGHVVSSGTMTPGQNKLDMILNLAVPAKKNDVRSLLGLLNYYRHFIPNFAALTYPLSDLLVKGSPEKVQWSTHCDDSLREIQRLLSSSPILVIPDMREHFIVRSDASDRGIGAVLLQEKGDILMPCGYANRKLNQREVRYSAVEREAFALVFGVTKFPRFLTFKHFTLQSDHKPLSYLKSGAPKNARLMRWALALQEFSFDVVHIP</sequence>
<name>A0AAV4IZ09_9GAST</name>
<dbReference type="Pfam" id="PF17917">
    <property type="entry name" value="RT_RNaseH"/>
    <property type="match status" value="1"/>
</dbReference>
<dbReference type="CDD" id="cd09274">
    <property type="entry name" value="RNase_HI_RT_Ty3"/>
    <property type="match status" value="1"/>
</dbReference>
<keyword evidence="3" id="KW-0540">Nuclease</keyword>
<evidence type="ECO:0000313" key="9">
    <source>
        <dbReference type="Proteomes" id="UP000762676"/>
    </source>
</evidence>
<dbReference type="SUPFAM" id="SSF56672">
    <property type="entry name" value="DNA/RNA polymerases"/>
    <property type="match status" value="1"/>
</dbReference>
<evidence type="ECO:0000256" key="1">
    <source>
        <dbReference type="ARBA" id="ARBA00022679"/>
    </source>
</evidence>
<keyword evidence="9" id="KW-1185">Reference proteome</keyword>
<keyword evidence="1" id="KW-0808">Transferase</keyword>
<keyword evidence="4" id="KW-0255">Endonuclease</keyword>
<evidence type="ECO:0000256" key="2">
    <source>
        <dbReference type="ARBA" id="ARBA00022695"/>
    </source>
</evidence>
<evidence type="ECO:0000256" key="3">
    <source>
        <dbReference type="ARBA" id="ARBA00022722"/>
    </source>
</evidence>
<organism evidence="8 9">
    <name type="scientific">Elysia marginata</name>
    <dbReference type="NCBI Taxonomy" id="1093978"/>
    <lineage>
        <taxon>Eukaryota</taxon>
        <taxon>Metazoa</taxon>
        <taxon>Spiralia</taxon>
        <taxon>Lophotrochozoa</taxon>
        <taxon>Mollusca</taxon>
        <taxon>Gastropoda</taxon>
        <taxon>Heterobranchia</taxon>
        <taxon>Euthyneura</taxon>
        <taxon>Panpulmonata</taxon>
        <taxon>Sacoglossa</taxon>
        <taxon>Placobranchoidea</taxon>
        <taxon>Plakobranchidae</taxon>
        <taxon>Elysia</taxon>
    </lineage>
</organism>
<dbReference type="GO" id="GO:0003964">
    <property type="term" value="F:RNA-directed DNA polymerase activity"/>
    <property type="evidence" value="ECO:0007669"/>
    <property type="project" value="UniProtKB-KW"/>
</dbReference>
<dbReference type="PANTHER" id="PTHR37984">
    <property type="entry name" value="PROTEIN CBG26694"/>
    <property type="match status" value="1"/>
</dbReference>
<dbReference type="CDD" id="cd01647">
    <property type="entry name" value="RT_LTR"/>
    <property type="match status" value="1"/>
</dbReference>
<evidence type="ECO:0000259" key="7">
    <source>
        <dbReference type="PROSITE" id="PS50878"/>
    </source>
</evidence>
<protein>
    <submittedName>
        <fullName evidence="8">Reverse transcriptase</fullName>
    </submittedName>
</protein>
<gene>
    <name evidence="8" type="ORF">ElyMa_004906500</name>
</gene>
<dbReference type="Proteomes" id="UP000762676">
    <property type="component" value="Unassembled WGS sequence"/>
</dbReference>
<evidence type="ECO:0000256" key="5">
    <source>
        <dbReference type="ARBA" id="ARBA00022801"/>
    </source>
</evidence>
<proteinExistence type="predicted"/>
<dbReference type="GO" id="GO:0004519">
    <property type="term" value="F:endonuclease activity"/>
    <property type="evidence" value="ECO:0007669"/>
    <property type="project" value="UniProtKB-KW"/>
</dbReference>
<comment type="caution">
    <text evidence="8">The sequence shown here is derived from an EMBL/GenBank/DDBJ whole genome shotgun (WGS) entry which is preliminary data.</text>
</comment>
<dbReference type="FunFam" id="3.30.70.270:FF:000020">
    <property type="entry name" value="Transposon Tf2-6 polyprotein-like Protein"/>
    <property type="match status" value="1"/>
</dbReference>
<dbReference type="FunFam" id="3.10.20.370:FF:000001">
    <property type="entry name" value="Retrovirus-related Pol polyprotein from transposon 17.6-like protein"/>
    <property type="match status" value="1"/>
</dbReference>
<evidence type="ECO:0000313" key="8">
    <source>
        <dbReference type="EMBL" id="GFS14422.1"/>
    </source>
</evidence>
<dbReference type="Gene3D" id="3.10.10.10">
    <property type="entry name" value="HIV Type 1 Reverse Transcriptase, subunit A, domain 1"/>
    <property type="match status" value="1"/>
</dbReference>
<keyword evidence="6 8" id="KW-0695">RNA-directed DNA polymerase</keyword>